<organism evidence="2">
    <name type="scientific">viral metagenome</name>
    <dbReference type="NCBI Taxonomy" id="1070528"/>
    <lineage>
        <taxon>unclassified sequences</taxon>
        <taxon>metagenomes</taxon>
        <taxon>organismal metagenomes</taxon>
    </lineage>
</organism>
<dbReference type="EMBL" id="MT145105">
    <property type="protein sequence ID" value="QJI03634.1"/>
    <property type="molecule type" value="Genomic_DNA"/>
</dbReference>
<accession>A0A6M3L6C1</accession>
<evidence type="ECO:0000313" key="3">
    <source>
        <dbReference type="EMBL" id="QJI03634.1"/>
    </source>
</evidence>
<reference evidence="2" key="1">
    <citation type="submission" date="2020-03" db="EMBL/GenBank/DDBJ databases">
        <title>The deep terrestrial virosphere.</title>
        <authorList>
            <person name="Holmfeldt K."/>
            <person name="Nilsson E."/>
            <person name="Simone D."/>
            <person name="Lopez-Fernandez M."/>
            <person name="Wu X."/>
            <person name="de Brujin I."/>
            <person name="Lundin D."/>
            <person name="Andersson A."/>
            <person name="Bertilsson S."/>
            <person name="Dopson M."/>
        </authorList>
    </citation>
    <scope>NUCLEOTIDE SEQUENCE</scope>
    <source>
        <strain evidence="1">MM415A01366</strain>
        <strain evidence="2">MM415B02632</strain>
        <strain evidence="3">TM448B04819</strain>
    </source>
</reference>
<gene>
    <name evidence="1" type="ORF">MM415A01366_0014</name>
    <name evidence="2" type="ORF">MM415B02632_0017</name>
    <name evidence="3" type="ORF">TM448B04819_0011</name>
</gene>
<protein>
    <submittedName>
        <fullName evidence="2">Uncharacterized protein</fullName>
    </submittedName>
</protein>
<dbReference type="AlphaFoldDB" id="A0A6M3L6C1"/>
<evidence type="ECO:0000313" key="1">
    <source>
        <dbReference type="EMBL" id="QJA77074.1"/>
    </source>
</evidence>
<sequence>MNQIPVEGKFCENCPCLGYTIGGIRTGMYCWRYEDFPIIDKMKNHERILDCIKERPQITTKEE</sequence>
<proteinExistence type="predicted"/>
<evidence type="ECO:0000313" key="2">
    <source>
        <dbReference type="EMBL" id="QJA89004.1"/>
    </source>
</evidence>
<name>A0A6M3L6C1_9ZZZZ</name>
<dbReference type="EMBL" id="MT142262">
    <property type="protein sequence ID" value="QJA77074.1"/>
    <property type="molecule type" value="Genomic_DNA"/>
</dbReference>
<dbReference type="EMBL" id="MT142816">
    <property type="protein sequence ID" value="QJA89004.1"/>
    <property type="molecule type" value="Genomic_DNA"/>
</dbReference>